<feature type="region of interest" description="Disordered" evidence="1">
    <location>
        <begin position="197"/>
        <end position="232"/>
    </location>
</feature>
<feature type="region of interest" description="Disordered" evidence="1">
    <location>
        <begin position="268"/>
        <end position="315"/>
    </location>
</feature>
<evidence type="ECO:0000313" key="3">
    <source>
        <dbReference type="Proteomes" id="UP000626092"/>
    </source>
</evidence>
<protein>
    <submittedName>
        <fullName evidence="2">Uncharacterized protein</fullName>
    </submittedName>
</protein>
<reference evidence="2" key="1">
    <citation type="submission" date="2019-11" db="EMBL/GenBank/DDBJ databases">
        <authorList>
            <person name="Liu Y."/>
            <person name="Hou J."/>
            <person name="Li T.-Q."/>
            <person name="Guan C.-H."/>
            <person name="Wu X."/>
            <person name="Wu H.-Z."/>
            <person name="Ling F."/>
            <person name="Zhang R."/>
            <person name="Shi X.-G."/>
            <person name="Ren J.-P."/>
            <person name="Chen E.-F."/>
            <person name="Sun J.-M."/>
        </authorList>
    </citation>
    <scope>NUCLEOTIDE SEQUENCE</scope>
    <source>
        <strain evidence="2">Adult_tree_wgs_1</strain>
        <tissue evidence="2">Leaves</tissue>
    </source>
</reference>
<feature type="compositionally biased region" description="Basic and acidic residues" evidence="1">
    <location>
        <begin position="281"/>
        <end position="303"/>
    </location>
</feature>
<feature type="compositionally biased region" description="Polar residues" evidence="1">
    <location>
        <begin position="205"/>
        <end position="221"/>
    </location>
</feature>
<evidence type="ECO:0000313" key="2">
    <source>
        <dbReference type="EMBL" id="KAF7146191.1"/>
    </source>
</evidence>
<dbReference type="Proteomes" id="UP000626092">
    <property type="component" value="Unassembled WGS sequence"/>
</dbReference>
<feature type="compositionally biased region" description="Polar residues" evidence="1">
    <location>
        <begin position="268"/>
        <end position="279"/>
    </location>
</feature>
<feature type="compositionally biased region" description="Low complexity" evidence="1">
    <location>
        <begin position="305"/>
        <end position="315"/>
    </location>
</feature>
<dbReference type="AlphaFoldDB" id="A0A834H387"/>
<proteinExistence type="predicted"/>
<comment type="caution">
    <text evidence="2">The sequence shown here is derived from an EMBL/GenBank/DDBJ whole genome shotgun (WGS) entry which is preliminary data.</text>
</comment>
<evidence type="ECO:0000256" key="1">
    <source>
        <dbReference type="SAM" id="MobiDB-lite"/>
    </source>
</evidence>
<organism evidence="2 3">
    <name type="scientific">Rhododendron simsii</name>
    <name type="common">Sims's rhododendron</name>
    <dbReference type="NCBI Taxonomy" id="118357"/>
    <lineage>
        <taxon>Eukaryota</taxon>
        <taxon>Viridiplantae</taxon>
        <taxon>Streptophyta</taxon>
        <taxon>Embryophyta</taxon>
        <taxon>Tracheophyta</taxon>
        <taxon>Spermatophyta</taxon>
        <taxon>Magnoliopsida</taxon>
        <taxon>eudicotyledons</taxon>
        <taxon>Gunneridae</taxon>
        <taxon>Pentapetalae</taxon>
        <taxon>asterids</taxon>
        <taxon>Ericales</taxon>
        <taxon>Ericaceae</taxon>
        <taxon>Ericoideae</taxon>
        <taxon>Rhodoreae</taxon>
        <taxon>Rhododendron</taxon>
    </lineage>
</organism>
<dbReference type="EMBL" id="WJXA01000004">
    <property type="protein sequence ID" value="KAF7146191.1"/>
    <property type="molecule type" value="Genomic_DNA"/>
</dbReference>
<name>A0A834H387_RHOSS</name>
<accession>A0A834H387</accession>
<keyword evidence="3" id="KW-1185">Reference proteome</keyword>
<gene>
    <name evidence="2" type="ORF">RHSIM_Rhsim04G0117800</name>
</gene>
<dbReference type="OrthoDB" id="1774807at2759"/>
<sequence>MPPRQQQYVQSSWVIKATVVQHQLEEQQQAFRNPCDVGDFLDVVKHEIKINREVDWDSPPKFDEYPNEANDVLHLVDDTRDDNGVRMVEDTKVKVQEKIVEAAENKFHDNHYYEDPFYPIGFINSSDSWIIKKLIIDYIILTRWTDWMDVCVEIGKVVARLQHSMCYSSFRIIICRATSIRAITCLIPCPKMAEKATATDEEIPPTSSSIPAEDPPTTTDNGVAEKPTDNNDFDTTVAVLHQQPKRRRKNCPLSLVETIKQSAASSFTFDTPSCATPDSTPKFEAEAEVEKSEVSGGERKEVIESVDGVVEGGVD</sequence>